<reference evidence="11 12" key="1">
    <citation type="submission" date="2019-09" db="EMBL/GenBank/DDBJ databases">
        <authorList>
            <person name="Cao W.R."/>
        </authorList>
    </citation>
    <scope>NUCLEOTIDE SEQUENCE [LARGE SCALE GENOMIC DNA]</scope>
    <source>
        <strain evidence="11 12">B1N29</strain>
    </source>
</reference>
<feature type="domain" description="TonB-dependent receptor plug" evidence="10">
    <location>
        <begin position="120"/>
        <end position="224"/>
    </location>
</feature>
<keyword evidence="4 8" id="KW-0812">Transmembrane</keyword>
<evidence type="ECO:0000256" key="7">
    <source>
        <dbReference type="ARBA" id="ARBA00023237"/>
    </source>
</evidence>
<dbReference type="InterPro" id="IPR036942">
    <property type="entry name" value="Beta-barrel_TonB_sf"/>
</dbReference>
<evidence type="ECO:0000256" key="9">
    <source>
        <dbReference type="SAM" id="SignalP"/>
    </source>
</evidence>
<name>A0A6N6M9F1_9FLAO</name>
<dbReference type="GO" id="GO:0044718">
    <property type="term" value="P:siderophore transmembrane transport"/>
    <property type="evidence" value="ECO:0007669"/>
    <property type="project" value="TreeGrafter"/>
</dbReference>
<dbReference type="Gene3D" id="2.40.170.20">
    <property type="entry name" value="TonB-dependent receptor, beta-barrel domain"/>
    <property type="match status" value="1"/>
</dbReference>
<dbReference type="PANTHER" id="PTHR30069:SF29">
    <property type="entry name" value="HEMOGLOBIN AND HEMOGLOBIN-HAPTOGLOBIN-BINDING PROTEIN 1-RELATED"/>
    <property type="match status" value="1"/>
</dbReference>
<dbReference type="InterPro" id="IPR037066">
    <property type="entry name" value="Plug_dom_sf"/>
</dbReference>
<keyword evidence="5 9" id="KW-0732">Signal</keyword>
<evidence type="ECO:0000256" key="2">
    <source>
        <dbReference type="ARBA" id="ARBA00022448"/>
    </source>
</evidence>
<dbReference type="InterPro" id="IPR012910">
    <property type="entry name" value="Plug_dom"/>
</dbReference>
<comment type="caution">
    <text evidence="11">The sequence shown here is derived from an EMBL/GenBank/DDBJ whole genome shotgun (WGS) entry which is preliminary data.</text>
</comment>
<dbReference type="SUPFAM" id="SSF49464">
    <property type="entry name" value="Carboxypeptidase regulatory domain-like"/>
    <property type="match status" value="1"/>
</dbReference>
<dbReference type="Pfam" id="PF07715">
    <property type="entry name" value="Plug"/>
    <property type="match status" value="1"/>
</dbReference>
<sequence>MNHFVVLFFVMLSAFGGAQSNLGQIQGQITDESGESLLGVTVQLKNTRQGAATGLDGNYVLNRVRYGNYTLKVSAIGYQTQEIDVSVNLEESIIKNFVLKEDTSELDQVFVVGKTKAEKIKEAGFSVNAIETQKIKTQSLALNTVLDNSVGVRVRTTGGVGSDFEYSLNGMSGNAIRFFIDGIPMDYFGSSYSVNNLPIALIDRIDIYKGVVPVELGSDALGGAINLVTKEQIENFAEVSYSFGSFNTHKVAFNGQWKFDSGFTTRLSSFYTYSDNNYNVWGRGVYYGEEGTGKAIEFTKDNPAERFNDDFQTFSTKLDVGFTNKSWADQLFLSILGSDLKKGVQTGQTMGHVYGEMRNNEQVLMPILTYKKKDIFTKGLDVSTFAAYSHTKAEVIDTTTARYDWRGEVIGTNPSGGETSRNGRSLYTQTDNSVIARFNGTYQLPKDFKLGFNYLYTHTSRTGEDPFSPPHRLAYFDPQNIASQFAGLSLETIKFNNRLRANAFVKWYGFNSSINELVYTTEYEVRPITSNISNWGGGFAMSYKLFHQFLLKSSLEQATRLPNATEALGNGVTITNNPDIKPEQSFNANIGFILGRLPLAGNQGVKLEMNAFYSNTTDKIQMNVQGGQATGIFENIKAVSGTGVELDFVYDWNQKFKFNINGTYLDFRNTLKVDENGNDNIIYGDRLKNEPYFMANAGVDYTLDDFIQKKSKLFMYLQSSYVHEFFLNWSSLGSEDIKNKIPTQLVFDAGLGYTFPNEKLNVSVDFSNFLNEQVYDNFLLQKPGRAIFLKVNYQFL</sequence>
<evidence type="ECO:0000256" key="1">
    <source>
        <dbReference type="ARBA" id="ARBA00004571"/>
    </source>
</evidence>
<keyword evidence="2 8" id="KW-0813">Transport</keyword>
<feature type="chain" id="PRO_5026954213" evidence="9">
    <location>
        <begin position="19"/>
        <end position="796"/>
    </location>
</feature>
<protein>
    <submittedName>
        <fullName evidence="11">TonB-dependent receptor</fullName>
    </submittedName>
</protein>
<dbReference type="EMBL" id="WAAT01000051">
    <property type="protein sequence ID" value="KAB1066828.1"/>
    <property type="molecule type" value="Genomic_DNA"/>
</dbReference>
<evidence type="ECO:0000259" key="10">
    <source>
        <dbReference type="Pfam" id="PF07715"/>
    </source>
</evidence>
<dbReference type="InterPro" id="IPR039426">
    <property type="entry name" value="TonB-dep_rcpt-like"/>
</dbReference>
<evidence type="ECO:0000313" key="11">
    <source>
        <dbReference type="EMBL" id="KAB1066828.1"/>
    </source>
</evidence>
<dbReference type="Proteomes" id="UP000441333">
    <property type="component" value="Unassembled WGS sequence"/>
</dbReference>
<keyword evidence="12" id="KW-1185">Reference proteome</keyword>
<keyword evidence="11" id="KW-0675">Receptor</keyword>
<dbReference type="Gene3D" id="2.170.130.10">
    <property type="entry name" value="TonB-dependent receptor, plug domain"/>
    <property type="match status" value="1"/>
</dbReference>
<dbReference type="Gene3D" id="2.60.40.1120">
    <property type="entry name" value="Carboxypeptidase-like, regulatory domain"/>
    <property type="match status" value="1"/>
</dbReference>
<dbReference type="PROSITE" id="PS52016">
    <property type="entry name" value="TONB_DEPENDENT_REC_3"/>
    <property type="match status" value="1"/>
</dbReference>
<dbReference type="RefSeq" id="WP_150940653.1">
    <property type="nucleotide sequence ID" value="NZ_WAAT01000051.1"/>
</dbReference>
<dbReference type="PANTHER" id="PTHR30069">
    <property type="entry name" value="TONB-DEPENDENT OUTER MEMBRANE RECEPTOR"/>
    <property type="match status" value="1"/>
</dbReference>
<keyword evidence="3 8" id="KW-1134">Transmembrane beta strand</keyword>
<feature type="signal peptide" evidence="9">
    <location>
        <begin position="1"/>
        <end position="18"/>
    </location>
</feature>
<dbReference type="GO" id="GO:0009279">
    <property type="term" value="C:cell outer membrane"/>
    <property type="evidence" value="ECO:0007669"/>
    <property type="project" value="UniProtKB-SubCell"/>
</dbReference>
<proteinExistence type="inferred from homology"/>
<dbReference type="Pfam" id="PF13715">
    <property type="entry name" value="CarbopepD_reg_2"/>
    <property type="match status" value="1"/>
</dbReference>
<evidence type="ECO:0000256" key="4">
    <source>
        <dbReference type="ARBA" id="ARBA00022692"/>
    </source>
</evidence>
<comment type="subcellular location">
    <subcellularLocation>
        <location evidence="1 8">Cell outer membrane</location>
        <topology evidence="1 8">Multi-pass membrane protein</topology>
    </subcellularLocation>
</comment>
<evidence type="ECO:0000256" key="3">
    <source>
        <dbReference type="ARBA" id="ARBA00022452"/>
    </source>
</evidence>
<keyword evidence="7 8" id="KW-0998">Cell outer membrane</keyword>
<dbReference type="GO" id="GO:0015344">
    <property type="term" value="F:siderophore uptake transmembrane transporter activity"/>
    <property type="evidence" value="ECO:0007669"/>
    <property type="project" value="TreeGrafter"/>
</dbReference>
<comment type="similarity">
    <text evidence="8">Belongs to the TonB-dependent receptor family.</text>
</comment>
<keyword evidence="6 8" id="KW-0472">Membrane</keyword>
<accession>A0A6N6M9F1</accession>
<dbReference type="AlphaFoldDB" id="A0A6N6M9F1"/>
<dbReference type="InterPro" id="IPR008969">
    <property type="entry name" value="CarboxyPept-like_regulatory"/>
</dbReference>
<gene>
    <name evidence="11" type="ORF">F6U93_13310</name>
</gene>
<evidence type="ECO:0000256" key="6">
    <source>
        <dbReference type="ARBA" id="ARBA00023136"/>
    </source>
</evidence>
<evidence type="ECO:0000313" key="12">
    <source>
        <dbReference type="Proteomes" id="UP000441333"/>
    </source>
</evidence>
<evidence type="ECO:0000256" key="8">
    <source>
        <dbReference type="PROSITE-ProRule" id="PRU01360"/>
    </source>
</evidence>
<dbReference type="SUPFAM" id="SSF56935">
    <property type="entry name" value="Porins"/>
    <property type="match status" value="1"/>
</dbReference>
<evidence type="ECO:0000256" key="5">
    <source>
        <dbReference type="ARBA" id="ARBA00022729"/>
    </source>
</evidence>
<organism evidence="11 12">
    <name type="scientific">Pseudotamlana haliotis</name>
    <dbReference type="NCBI Taxonomy" id="2614804"/>
    <lineage>
        <taxon>Bacteria</taxon>
        <taxon>Pseudomonadati</taxon>
        <taxon>Bacteroidota</taxon>
        <taxon>Flavobacteriia</taxon>
        <taxon>Flavobacteriales</taxon>
        <taxon>Flavobacteriaceae</taxon>
        <taxon>Pseudotamlana</taxon>
    </lineage>
</organism>